<dbReference type="EC" id="2.7.1.12" evidence="3 10"/>
<gene>
    <name evidence="11" type="primary">gntK</name>
    <name evidence="11" type="ORF">LOKVESSMR4R_02918</name>
</gene>
<evidence type="ECO:0000256" key="4">
    <source>
        <dbReference type="ARBA" id="ARBA00022679"/>
    </source>
</evidence>
<dbReference type="RefSeq" id="WP_087209803.1">
    <property type="nucleotide sequence ID" value="NZ_CP021431.1"/>
</dbReference>
<evidence type="ECO:0000256" key="6">
    <source>
        <dbReference type="ARBA" id="ARBA00022777"/>
    </source>
</evidence>
<evidence type="ECO:0000256" key="5">
    <source>
        <dbReference type="ARBA" id="ARBA00022741"/>
    </source>
</evidence>
<evidence type="ECO:0000256" key="9">
    <source>
        <dbReference type="ARBA" id="ARBA00048090"/>
    </source>
</evidence>
<dbReference type="GO" id="GO:0005737">
    <property type="term" value="C:cytoplasm"/>
    <property type="evidence" value="ECO:0007669"/>
    <property type="project" value="TreeGrafter"/>
</dbReference>
<keyword evidence="6 10" id="KW-0418">Kinase</keyword>
<name>A0A1Y0EFK2_9RHOB</name>
<dbReference type="Proteomes" id="UP000195273">
    <property type="component" value="Chromosome"/>
</dbReference>
<keyword evidence="12" id="KW-1185">Reference proteome</keyword>
<proteinExistence type="inferred from homology"/>
<reference evidence="11 12" key="1">
    <citation type="submission" date="2017-05" db="EMBL/GenBank/DDBJ databases">
        <title>Genome Sequence of Loktanella vestfoldensis Strain SMR4r Isolated from a Culture of the Diatom Skeletonema marinoi.</title>
        <authorList>
            <person name="Topel M."/>
            <person name="Pinder M.I.M."/>
            <person name="Johansson O.N."/>
            <person name="Kourtchenko O."/>
            <person name="Godhe A."/>
            <person name="Clarke A.K."/>
        </authorList>
    </citation>
    <scope>NUCLEOTIDE SEQUENCE [LARGE SCALE GENOMIC DNA]</scope>
    <source>
        <strain evidence="11 12">SMR4r</strain>
    </source>
</reference>
<evidence type="ECO:0000256" key="7">
    <source>
        <dbReference type="ARBA" id="ARBA00022840"/>
    </source>
</evidence>
<comment type="pathway">
    <text evidence="1">Carbohydrate acid metabolism.</text>
</comment>
<dbReference type="InterPro" id="IPR006001">
    <property type="entry name" value="Therm_gnt_kin"/>
</dbReference>
<dbReference type="EMBL" id="CP021431">
    <property type="protein sequence ID" value="ARU02209.1"/>
    <property type="molecule type" value="Genomic_DNA"/>
</dbReference>
<dbReference type="Pfam" id="PF13671">
    <property type="entry name" value="AAA_33"/>
    <property type="match status" value="1"/>
</dbReference>
<dbReference type="CDD" id="cd02021">
    <property type="entry name" value="GntK"/>
    <property type="match status" value="1"/>
</dbReference>
<evidence type="ECO:0000313" key="11">
    <source>
        <dbReference type="EMBL" id="ARU02209.1"/>
    </source>
</evidence>
<keyword evidence="5 10" id="KW-0547">Nucleotide-binding</keyword>
<keyword evidence="7 10" id="KW-0067">ATP-binding</keyword>
<dbReference type="AlphaFoldDB" id="A0A1Y0EFK2"/>
<dbReference type="PANTHER" id="PTHR43442">
    <property type="entry name" value="GLUCONOKINASE-RELATED"/>
    <property type="match status" value="1"/>
</dbReference>
<dbReference type="GO" id="GO:0046316">
    <property type="term" value="F:gluconokinase activity"/>
    <property type="evidence" value="ECO:0007669"/>
    <property type="project" value="UniProtKB-EC"/>
</dbReference>
<evidence type="ECO:0000256" key="10">
    <source>
        <dbReference type="RuleBase" id="RU363066"/>
    </source>
</evidence>
<dbReference type="InterPro" id="IPR027417">
    <property type="entry name" value="P-loop_NTPase"/>
</dbReference>
<dbReference type="SUPFAM" id="SSF52540">
    <property type="entry name" value="P-loop containing nucleoside triphosphate hydrolases"/>
    <property type="match status" value="1"/>
</dbReference>
<evidence type="ECO:0000256" key="3">
    <source>
        <dbReference type="ARBA" id="ARBA00012054"/>
    </source>
</evidence>
<keyword evidence="8" id="KW-0311">Gluconate utilization</keyword>
<comment type="similarity">
    <text evidence="2 10">Belongs to the gluconokinase GntK/GntV family.</text>
</comment>
<dbReference type="NCBIfam" id="TIGR01313">
    <property type="entry name" value="therm_gnt_kin"/>
    <property type="match status" value="1"/>
</dbReference>
<keyword evidence="4 10" id="KW-0808">Transferase</keyword>
<dbReference type="Gene3D" id="3.40.50.300">
    <property type="entry name" value="P-loop containing nucleotide triphosphate hydrolases"/>
    <property type="match status" value="1"/>
</dbReference>
<accession>A0A1Y0EFK2</accession>
<evidence type="ECO:0000313" key="12">
    <source>
        <dbReference type="Proteomes" id="UP000195273"/>
    </source>
</evidence>
<dbReference type="GO" id="GO:0005524">
    <property type="term" value="F:ATP binding"/>
    <property type="evidence" value="ECO:0007669"/>
    <property type="project" value="UniProtKB-KW"/>
</dbReference>
<comment type="catalytic activity">
    <reaction evidence="9 10">
        <text>D-gluconate + ATP = 6-phospho-D-gluconate + ADP + H(+)</text>
        <dbReference type="Rhea" id="RHEA:19433"/>
        <dbReference type="ChEBI" id="CHEBI:15378"/>
        <dbReference type="ChEBI" id="CHEBI:18391"/>
        <dbReference type="ChEBI" id="CHEBI:30616"/>
        <dbReference type="ChEBI" id="CHEBI:58759"/>
        <dbReference type="ChEBI" id="CHEBI:456216"/>
        <dbReference type="EC" id="2.7.1.12"/>
    </reaction>
</comment>
<dbReference type="OrthoDB" id="9795716at2"/>
<evidence type="ECO:0000256" key="1">
    <source>
        <dbReference type="ARBA" id="ARBA00004761"/>
    </source>
</evidence>
<dbReference type="KEGG" id="lvs:LOKVESSMR4R_02918"/>
<protein>
    <recommendedName>
        <fullName evidence="3 10">Gluconokinase</fullName>
        <ecNumber evidence="3 10">2.7.1.12</ecNumber>
    </recommendedName>
</protein>
<dbReference type="PANTHER" id="PTHR43442:SF3">
    <property type="entry name" value="GLUCONOKINASE-RELATED"/>
    <property type="match status" value="1"/>
</dbReference>
<dbReference type="GO" id="GO:0019521">
    <property type="term" value="P:D-gluconate metabolic process"/>
    <property type="evidence" value="ECO:0007669"/>
    <property type="project" value="UniProtKB-KW"/>
</dbReference>
<evidence type="ECO:0000256" key="2">
    <source>
        <dbReference type="ARBA" id="ARBA00008420"/>
    </source>
</evidence>
<sequence length="161" mass="17263">MHPAIMVMGVSGSGKSTIGAGLANSIGARFLDGDDYHPPQNRAQMAAGQPLTDAMRWPWLDALGQAVQAARQDGPVVFACSALRKSYRDHLRAAVPGLRIAYLDAPRDVVLARLAQRQGHFMPASLLDSQYATLETPQNPTIAVRIDQPVAAIIAAIQRIV</sequence>
<evidence type="ECO:0000256" key="8">
    <source>
        <dbReference type="ARBA" id="ARBA00023064"/>
    </source>
</evidence>
<dbReference type="STRING" id="1122181.GCA_000382265_00223"/>
<organism evidence="11 12">
    <name type="scientific">Yoonia vestfoldensis</name>
    <dbReference type="NCBI Taxonomy" id="245188"/>
    <lineage>
        <taxon>Bacteria</taxon>
        <taxon>Pseudomonadati</taxon>
        <taxon>Pseudomonadota</taxon>
        <taxon>Alphaproteobacteria</taxon>
        <taxon>Rhodobacterales</taxon>
        <taxon>Paracoccaceae</taxon>
        <taxon>Yoonia</taxon>
    </lineage>
</organism>
<dbReference type="FunFam" id="3.40.50.300:FF:000522">
    <property type="entry name" value="Gluconokinase"/>
    <property type="match status" value="1"/>
</dbReference>